<dbReference type="GO" id="GO:0043176">
    <property type="term" value="F:amine binding"/>
    <property type="evidence" value="ECO:0007669"/>
    <property type="project" value="InterPro"/>
</dbReference>
<evidence type="ECO:0000256" key="1">
    <source>
        <dbReference type="SAM" id="SignalP"/>
    </source>
</evidence>
<keyword evidence="1" id="KW-0732">Signal</keyword>
<reference evidence="2" key="2">
    <citation type="journal article" date="2015" name="J. Proteomics">
        <title>Sexual differences in the sialomes of the zebra tick, Rhipicephalus pulchellus.</title>
        <authorList>
            <person name="Tan A.W."/>
            <person name="Francischetti I.M."/>
            <person name="Slovak M."/>
            <person name="Kini R.M."/>
            <person name="Ribeiro J.M."/>
        </authorList>
    </citation>
    <scope>NUCLEOTIDE SEQUENCE</scope>
    <source>
        <tissue evidence="2">Salivary gland</tissue>
    </source>
</reference>
<dbReference type="InterPro" id="IPR002970">
    <property type="entry name" value="Tick_his-bd"/>
</dbReference>
<accession>L7LQA7</accession>
<organism evidence="2">
    <name type="scientific">Rhipicephalus pulchellus</name>
    <name type="common">Yellow backed tick</name>
    <name type="synonym">Dermacentor pulchellus</name>
    <dbReference type="NCBI Taxonomy" id="72859"/>
    <lineage>
        <taxon>Eukaryota</taxon>
        <taxon>Metazoa</taxon>
        <taxon>Ecdysozoa</taxon>
        <taxon>Arthropoda</taxon>
        <taxon>Chelicerata</taxon>
        <taxon>Arachnida</taxon>
        <taxon>Acari</taxon>
        <taxon>Parasitiformes</taxon>
        <taxon>Ixodida</taxon>
        <taxon>Ixodoidea</taxon>
        <taxon>Ixodidae</taxon>
        <taxon>Rhipicephalinae</taxon>
        <taxon>Rhipicephalus</taxon>
        <taxon>Rhipicephalus</taxon>
    </lineage>
</organism>
<reference evidence="2" key="1">
    <citation type="submission" date="2012-11" db="EMBL/GenBank/DDBJ databases">
        <authorList>
            <person name="Lucero-Rivera Y.E."/>
            <person name="Tovar-Ramirez D."/>
        </authorList>
    </citation>
    <scope>NUCLEOTIDE SEQUENCE</scope>
    <source>
        <tissue evidence="2">Salivary gland</tissue>
    </source>
</reference>
<dbReference type="AlphaFoldDB" id="L7LQA7"/>
<feature type="signal peptide" evidence="1">
    <location>
        <begin position="1"/>
        <end position="24"/>
    </location>
</feature>
<dbReference type="SUPFAM" id="SSF50814">
    <property type="entry name" value="Lipocalins"/>
    <property type="match status" value="1"/>
</dbReference>
<evidence type="ECO:0000313" key="2">
    <source>
        <dbReference type="EMBL" id="JAA54121.1"/>
    </source>
</evidence>
<dbReference type="GO" id="GO:0030682">
    <property type="term" value="P:symbiont-mediated perturbation of host defenses"/>
    <property type="evidence" value="ECO:0007669"/>
    <property type="project" value="InterPro"/>
</dbReference>
<name>L7LQA7_RHIPC</name>
<dbReference type="InterPro" id="IPR012674">
    <property type="entry name" value="Calycin"/>
</dbReference>
<protein>
    <submittedName>
        <fullName evidence="2">Putative group ii salivary lipocalin</fullName>
    </submittedName>
</protein>
<feature type="chain" id="PRO_5003981028" evidence="1">
    <location>
        <begin position="25"/>
        <end position="185"/>
    </location>
</feature>
<dbReference type="Pfam" id="PF02098">
    <property type="entry name" value="His_binding"/>
    <property type="match status" value="1"/>
</dbReference>
<dbReference type="Gene3D" id="2.40.128.20">
    <property type="match status" value="1"/>
</dbReference>
<dbReference type="EMBL" id="GACK01010913">
    <property type="protein sequence ID" value="JAA54121.1"/>
    <property type="molecule type" value="mRNA"/>
</dbReference>
<proteinExistence type="evidence at transcript level"/>
<sequence length="185" mass="21078">MRFSQALATVTFALSAFHIESAVGQAAQKHSRHVTDAFELFAKIPYVALEYTSSDDPEFPCLTNKQVQLDRQEKTATYVWMFRGFGETDKKNVTFYLKGTDLLDTVTFTLDNDEENSFIAKFVYTDYKTCVIVELPYDGDQCQLWAGVEHKNNVPQHCLEKLDEICGATVEVYNEQLCKDDADDL</sequence>